<feature type="transmembrane region" description="Helical" evidence="2">
    <location>
        <begin position="326"/>
        <end position="344"/>
    </location>
</feature>
<evidence type="ECO:0000313" key="4">
    <source>
        <dbReference type="EMBL" id="KAF7820244.1"/>
    </source>
</evidence>
<comment type="subcellular location">
    <subcellularLocation>
        <location evidence="1">Cell membrane</location>
        <topology evidence="1">Peripheral membrane protein</topology>
        <orientation evidence="1">Cytoplasmic side</orientation>
    </subcellularLocation>
</comment>
<evidence type="ECO:0000256" key="1">
    <source>
        <dbReference type="ARBA" id="ARBA00004413"/>
    </source>
</evidence>
<reference evidence="4" key="1">
    <citation type="submission" date="2020-09" db="EMBL/GenBank/DDBJ databases">
        <title>Genome-Enabled Discovery of Anthraquinone Biosynthesis in Senna tora.</title>
        <authorList>
            <person name="Kang S.-H."/>
            <person name="Pandey R.P."/>
            <person name="Lee C.-M."/>
            <person name="Sim J.-S."/>
            <person name="Jeong J.-T."/>
            <person name="Choi B.-S."/>
            <person name="Jung M."/>
            <person name="Ginzburg D."/>
            <person name="Zhao K."/>
            <person name="Won S.Y."/>
            <person name="Oh T.-J."/>
            <person name="Yu Y."/>
            <person name="Kim N.-H."/>
            <person name="Lee O.R."/>
            <person name="Lee T.-H."/>
            <person name="Bashyal P."/>
            <person name="Kim T.-S."/>
            <person name="Lee W.-H."/>
            <person name="Kawkins C."/>
            <person name="Kim C.-K."/>
            <person name="Kim J.S."/>
            <person name="Ahn B.O."/>
            <person name="Rhee S.Y."/>
            <person name="Sohng J.K."/>
        </authorList>
    </citation>
    <scope>NUCLEOTIDE SEQUENCE</scope>
    <source>
        <tissue evidence="4">Leaf</tissue>
    </source>
</reference>
<dbReference type="EMBL" id="JAAIUW010000008">
    <property type="protein sequence ID" value="KAF7820244.1"/>
    <property type="molecule type" value="Genomic_DNA"/>
</dbReference>
<organism evidence="4 5">
    <name type="scientific">Senna tora</name>
    <dbReference type="NCBI Taxonomy" id="362788"/>
    <lineage>
        <taxon>Eukaryota</taxon>
        <taxon>Viridiplantae</taxon>
        <taxon>Streptophyta</taxon>
        <taxon>Embryophyta</taxon>
        <taxon>Tracheophyta</taxon>
        <taxon>Spermatophyta</taxon>
        <taxon>Magnoliopsida</taxon>
        <taxon>eudicotyledons</taxon>
        <taxon>Gunneridae</taxon>
        <taxon>Pentapetalae</taxon>
        <taxon>rosids</taxon>
        <taxon>fabids</taxon>
        <taxon>Fabales</taxon>
        <taxon>Fabaceae</taxon>
        <taxon>Caesalpinioideae</taxon>
        <taxon>Cassia clade</taxon>
        <taxon>Senna</taxon>
    </lineage>
</organism>
<evidence type="ECO:0000313" key="5">
    <source>
        <dbReference type="Proteomes" id="UP000634136"/>
    </source>
</evidence>
<dbReference type="Pfam" id="PF13962">
    <property type="entry name" value="PGG"/>
    <property type="match status" value="1"/>
</dbReference>
<evidence type="ECO:0000259" key="3">
    <source>
        <dbReference type="Pfam" id="PF13962"/>
    </source>
</evidence>
<dbReference type="SUPFAM" id="SSF48403">
    <property type="entry name" value="Ankyrin repeat"/>
    <property type="match status" value="1"/>
</dbReference>
<protein>
    <submittedName>
        <fullName evidence="4">Ankyrin repeat-containing protein NPR4-like</fullName>
    </submittedName>
</protein>
<dbReference type="Proteomes" id="UP000634136">
    <property type="component" value="Unassembled WGS sequence"/>
</dbReference>
<feature type="transmembrane region" description="Helical" evidence="2">
    <location>
        <begin position="365"/>
        <end position="385"/>
    </location>
</feature>
<dbReference type="InterPro" id="IPR036770">
    <property type="entry name" value="Ankyrin_rpt-contain_sf"/>
</dbReference>
<comment type="caution">
    <text evidence="4">The sequence shown here is derived from an EMBL/GenBank/DDBJ whole genome shotgun (WGS) entry which is preliminary data.</text>
</comment>
<dbReference type="InterPro" id="IPR002110">
    <property type="entry name" value="Ankyrin_rpt"/>
</dbReference>
<evidence type="ECO:0000256" key="2">
    <source>
        <dbReference type="SAM" id="Phobius"/>
    </source>
</evidence>
<keyword evidence="2" id="KW-0812">Transmembrane</keyword>
<dbReference type="Gene3D" id="1.25.40.20">
    <property type="entry name" value="Ankyrin repeat-containing domain"/>
    <property type="match status" value="1"/>
</dbReference>
<proteinExistence type="predicted"/>
<dbReference type="OrthoDB" id="1431907at2759"/>
<feature type="transmembrane region" description="Helical" evidence="2">
    <location>
        <begin position="405"/>
        <end position="427"/>
    </location>
</feature>
<keyword evidence="5" id="KW-1185">Reference proteome</keyword>
<keyword evidence="2" id="KW-0472">Membrane</keyword>
<dbReference type="PANTHER" id="PTHR24177">
    <property type="entry name" value="CASKIN"/>
    <property type="match status" value="1"/>
</dbReference>
<dbReference type="InterPro" id="IPR026961">
    <property type="entry name" value="PGG_dom"/>
</dbReference>
<dbReference type="PANTHER" id="PTHR24177:SF329">
    <property type="entry name" value="ANKYRIN REPEAT PROTEIN"/>
    <property type="match status" value="1"/>
</dbReference>
<gene>
    <name evidence="4" type="ORF">G2W53_025699</name>
</gene>
<dbReference type="SMART" id="SM00248">
    <property type="entry name" value="ANK"/>
    <property type="match status" value="2"/>
</dbReference>
<name>A0A834TMQ3_9FABA</name>
<dbReference type="AlphaFoldDB" id="A0A834TMQ3"/>
<feature type="transmembrane region" description="Helical" evidence="2">
    <location>
        <begin position="439"/>
        <end position="463"/>
    </location>
</feature>
<feature type="domain" description="PGG" evidence="3">
    <location>
        <begin position="316"/>
        <end position="429"/>
    </location>
</feature>
<dbReference type="GO" id="GO:0005886">
    <property type="term" value="C:plasma membrane"/>
    <property type="evidence" value="ECO:0007669"/>
    <property type="project" value="UniProtKB-SubCell"/>
</dbReference>
<sequence length="482" mass="53776">MVEQDSDLLCVSLTPSGQTCLHVAALFRHLDLAVELVKLSPKQNLEIVDSFGNTPLTIAIVTGDIGIAKCMVQKNTKILGIATPPLNELPVSMAFRYGHKEMGRYLYSVTPLEFLMPERGPLGSQLLFCCLLTQDLGEAKQKYDEQLVQQQKAEILKIVCESVKTIKVDAYVIAEAMFHAAREGNVEFVVQVSKAIPEVLLILERDSHWNIFFFAVHHRQAKVFNLIHGLRFKDALVSGFDDHGNTLLHVAAKQPPYKQLDRINGEALQMQSELLWFKEVESVVPPRIRVGAQNSSGMTAEETFRANHEELRKEGEKWIKKTASSGSVVAALILTITFAAAFTIPGGNNQEFGYPIFLKHGFFKLFIFSTILSVLSSSTSVLMFLGVLTSRYSEEDFLRSLPTKLIIGLSTLFLSIPTMIVAFLAAIHLMLKHSNYSWGLLPILVLASVPLSLLVFSLFPLLLSTTFYTFGDIFDRNVEPWP</sequence>
<accession>A0A834TMQ3</accession>
<keyword evidence="2" id="KW-1133">Transmembrane helix</keyword>
<dbReference type="Pfam" id="PF13857">
    <property type="entry name" value="Ank_5"/>
    <property type="match status" value="1"/>
</dbReference>